<feature type="domain" description="Rad50/SbcC-type AAA" evidence="1">
    <location>
        <begin position="5"/>
        <end position="279"/>
    </location>
</feature>
<protein>
    <submittedName>
        <fullName evidence="2">AAA family ATPase</fullName>
    </submittedName>
</protein>
<dbReference type="RefSeq" id="WP_229432774.1">
    <property type="nucleotide sequence ID" value="NZ_JAJHPV010000013.1"/>
</dbReference>
<dbReference type="Gene3D" id="3.40.50.300">
    <property type="entry name" value="P-loop containing nucleotide triphosphate hydrolases"/>
    <property type="match status" value="2"/>
</dbReference>
<comment type="caution">
    <text evidence="2">The sequence shown here is derived from an EMBL/GenBank/DDBJ whole genome shotgun (WGS) entry which is preliminary data.</text>
</comment>
<dbReference type="PANTHER" id="PTHR32114">
    <property type="entry name" value="ABC TRANSPORTER ABCH.3"/>
    <property type="match status" value="1"/>
</dbReference>
<reference evidence="2 3" key="1">
    <citation type="submission" date="2021-11" db="EMBL/GenBank/DDBJ databases">
        <authorList>
            <person name="Huq M.A."/>
        </authorList>
    </citation>
    <scope>NUCLEOTIDE SEQUENCE [LARGE SCALE GENOMIC DNA]</scope>
    <source>
        <strain evidence="2 3">MAHUQ-52</strain>
    </source>
</reference>
<proteinExistence type="predicted"/>
<sequence>MRILKISGRNLASLAGEFCVDFEQEPLASSGLFAISGPTGAGKSTLLDAMCLALYDATPRLLKRKSASLLPDVGDDTVSVHDPRTLLRRGATDAWAEVDFVGNDALRYRARWSVKRSRNKVAGPLQKSSMSLHQLPELAPLGKTNTEVLSEIAQRVGLSFEQFTRAVLLAQNEFSAFLKTEENERGELLETLTGSAIYSAISRRAFERFKAEQAASQRLAARLADQTPLPAEARAELDAQAAAADAALSQADVRKAALEQQLRWQEELDKLAGQIGQAEASLAESVQSVDAANGRKRHLAAIEAVQPARPLVAERARLAAERANVQASLTACDDALAAAVAAQEQAAKALADINSRVQAAEQAQRAAGPQLDAAKRLDATMSALAPAHSAASAARTAAASELNAATAAAAQAATALNANRIAHQSAGAWLEAHRRLEPLAAQWPRWDKLFAQASKDIGRERSLAAELVQADAALQSARAAEQAAAVALSESGARLQALEAARQQAIAALTTFNARGLRAARQALDQRRDSLAAGEKAWTGLDALRLRLNQATARASELAQATASAQALLAAATADAVAIDAARVQAERSHHAAQLACAGSVEDLRETLEDGEPCPVCGSADHPYQNQDASLRAMLASLDAEVIRCRAVAAENLSAQSAQRAIIAANEQQSAACLREQAALEPALEQAQALWASSPLAAEVPDEGQRSEWFAAQMEITRASSRELDAQEQAERAAADARDKAQAACDLGAAERDRLQEAASTSRATAAQASANHASVAERHAHAAASLAAILDELDDVIGPSPWRDAWLTDPEGFRAHRAGEAAQWNEQAARHAALTVSISTQTVEHAALQMRCSQCDQLSSEAQAAFERIDRELDGKRRERMTLWDGKPVADVEAALLLAIDNARAQLASQQAAREHAAHAETRARESLAHNKERLAAIEAQATAADARLHAWLAGFGEQHPGLDPVDGETVDKLLALAPSWIAQERAALAALETAAATAATVLAERRARRELHLQSPLAGSSGPAAALAQALAALEAERKAAHDAATAFRLQVAQDEVRRESAKSVMADIEAQQAVERRWGQMNELIGSADGKKFRNYAQQFTLDVLLGYANSHLSHLARRYRLERVLTSGGPSLSLLVRDQDMGGEIRSVNSLSGGESFLVSLALALGLASLSSNRVRVESLFIDEGFGSLDSDTLRVAMDALDGLHATGRKVGVISHVQEMTERISTKILVQPSGGGTSSVTVQ</sequence>
<evidence type="ECO:0000259" key="1">
    <source>
        <dbReference type="Pfam" id="PF13476"/>
    </source>
</evidence>
<name>A0ABS8ITK1_9BURK</name>
<keyword evidence="3" id="KW-1185">Reference proteome</keyword>
<dbReference type="Pfam" id="PF13558">
    <property type="entry name" value="SbcC_Walker_B"/>
    <property type="match status" value="1"/>
</dbReference>
<dbReference type="PANTHER" id="PTHR32114:SF2">
    <property type="entry name" value="ABC TRANSPORTER ABCH.3"/>
    <property type="match status" value="1"/>
</dbReference>
<accession>A0ABS8ITK1</accession>
<dbReference type="InterPro" id="IPR027417">
    <property type="entry name" value="P-loop_NTPase"/>
</dbReference>
<dbReference type="SUPFAM" id="SSF52540">
    <property type="entry name" value="P-loop containing nucleoside triphosphate hydrolases"/>
    <property type="match status" value="1"/>
</dbReference>
<evidence type="ECO:0000313" key="3">
    <source>
        <dbReference type="Proteomes" id="UP001198701"/>
    </source>
</evidence>
<dbReference type="Proteomes" id="UP001198701">
    <property type="component" value="Unassembled WGS sequence"/>
</dbReference>
<dbReference type="Pfam" id="PF13476">
    <property type="entry name" value="AAA_23"/>
    <property type="match status" value="1"/>
</dbReference>
<gene>
    <name evidence="2" type="ORF">LMJ30_13095</name>
</gene>
<organism evidence="2 3">
    <name type="scientific">Massilia agrisoli</name>
    <dbReference type="NCBI Taxonomy" id="2892444"/>
    <lineage>
        <taxon>Bacteria</taxon>
        <taxon>Pseudomonadati</taxon>
        <taxon>Pseudomonadota</taxon>
        <taxon>Betaproteobacteria</taxon>
        <taxon>Burkholderiales</taxon>
        <taxon>Oxalobacteraceae</taxon>
        <taxon>Telluria group</taxon>
        <taxon>Massilia</taxon>
    </lineage>
</organism>
<evidence type="ECO:0000313" key="2">
    <source>
        <dbReference type="EMBL" id="MCC6071894.1"/>
    </source>
</evidence>
<dbReference type="EMBL" id="JAJHPV010000013">
    <property type="protein sequence ID" value="MCC6071894.1"/>
    <property type="molecule type" value="Genomic_DNA"/>
</dbReference>
<dbReference type="InterPro" id="IPR038729">
    <property type="entry name" value="Rad50/SbcC_AAA"/>
</dbReference>